<feature type="signal peptide" evidence="1">
    <location>
        <begin position="1"/>
        <end position="25"/>
    </location>
</feature>
<evidence type="ECO:0000313" key="4">
    <source>
        <dbReference type="Proteomes" id="UP001143545"/>
    </source>
</evidence>
<comment type="caution">
    <text evidence="3">The sequence shown here is derived from an EMBL/GenBank/DDBJ whole genome shotgun (WGS) entry which is preliminary data.</text>
</comment>
<feature type="chain" id="PRO_5040822166" evidence="1">
    <location>
        <begin position="26"/>
        <end position="133"/>
    </location>
</feature>
<gene>
    <name evidence="3" type="ORF">NBRC110019_00310</name>
</gene>
<keyword evidence="4" id="KW-1185">Reference proteome</keyword>
<sequence length="133" mass="15645">MRILRMKTFYYILFGTALSTQLCTAQDSIPESKKIIEQSPVIEKLITLKKSIGPNESFDKIYTVQIFSGNKPNALETLKEVRENHPEWIVDMYYEYPNYKIKIGKYRKRLEADKELTAIKEFYPNAFVINPKQ</sequence>
<dbReference type="AlphaFoldDB" id="A0A9W6EU73"/>
<dbReference type="Pfam" id="PF05036">
    <property type="entry name" value="SPOR"/>
    <property type="match status" value="1"/>
</dbReference>
<name>A0A9W6EU73_9FLAO</name>
<dbReference type="Proteomes" id="UP001143545">
    <property type="component" value="Unassembled WGS sequence"/>
</dbReference>
<dbReference type="InterPro" id="IPR007730">
    <property type="entry name" value="SPOR-like_dom"/>
</dbReference>
<accession>A0A9W6EU73</accession>
<keyword evidence="1" id="KW-0732">Signal</keyword>
<evidence type="ECO:0000313" key="3">
    <source>
        <dbReference type="EMBL" id="GLB50992.1"/>
    </source>
</evidence>
<evidence type="ECO:0000259" key="2">
    <source>
        <dbReference type="Pfam" id="PF05036"/>
    </source>
</evidence>
<organism evidence="3 4">
    <name type="scientific">Neptunitalea chrysea</name>
    <dbReference type="NCBI Taxonomy" id="1647581"/>
    <lineage>
        <taxon>Bacteria</taxon>
        <taxon>Pseudomonadati</taxon>
        <taxon>Bacteroidota</taxon>
        <taxon>Flavobacteriia</taxon>
        <taxon>Flavobacteriales</taxon>
        <taxon>Flavobacteriaceae</taxon>
        <taxon>Neptunitalea</taxon>
    </lineage>
</organism>
<evidence type="ECO:0000256" key="1">
    <source>
        <dbReference type="SAM" id="SignalP"/>
    </source>
</evidence>
<dbReference type="GO" id="GO:0042834">
    <property type="term" value="F:peptidoglycan binding"/>
    <property type="evidence" value="ECO:0007669"/>
    <property type="project" value="InterPro"/>
</dbReference>
<proteinExistence type="predicted"/>
<dbReference type="EMBL" id="BRVP01000001">
    <property type="protein sequence ID" value="GLB50992.1"/>
    <property type="molecule type" value="Genomic_DNA"/>
</dbReference>
<feature type="domain" description="SPOR" evidence="2">
    <location>
        <begin position="60"/>
        <end position="129"/>
    </location>
</feature>
<dbReference type="RefSeq" id="WP_281751086.1">
    <property type="nucleotide sequence ID" value="NZ_BRVP01000001.1"/>
</dbReference>
<protein>
    <submittedName>
        <fullName evidence="3">Sporulation protein</fullName>
    </submittedName>
</protein>
<reference evidence="3" key="1">
    <citation type="submission" date="2022-07" db="EMBL/GenBank/DDBJ databases">
        <title>Taxonomy of Novel Oxalotrophic and Methylotrophic Bacteria.</title>
        <authorList>
            <person name="Sahin N."/>
            <person name="Tani A."/>
        </authorList>
    </citation>
    <scope>NUCLEOTIDE SEQUENCE</scope>
    <source>
        <strain evidence="3">AM327</strain>
    </source>
</reference>